<feature type="signal peptide" evidence="1">
    <location>
        <begin position="1"/>
        <end position="20"/>
    </location>
</feature>
<dbReference type="Proteomes" id="UP000282184">
    <property type="component" value="Unassembled WGS sequence"/>
</dbReference>
<reference evidence="2 3" key="1">
    <citation type="submission" date="2018-12" db="EMBL/GenBank/DDBJ databases">
        <title>Hymenobacter gummosus sp. nov., isolated from a spring.</title>
        <authorList>
            <person name="Nie L."/>
        </authorList>
    </citation>
    <scope>NUCLEOTIDE SEQUENCE [LARGE SCALE GENOMIC DNA]</scope>
    <source>
        <strain evidence="2 3">KCTC 52166</strain>
    </source>
</reference>
<feature type="chain" id="PRO_5018681453" description="Toxin-antitoxin system YwqK family antitoxin" evidence="1">
    <location>
        <begin position="21"/>
        <end position="281"/>
    </location>
</feature>
<dbReference type="EMBL" id="RXOF01000016">
    <property type="protein sequence ID" value="RTQ46309.1"/>
    <property type="molecule type" value="Genomic_DNA"/>
</dbReference>
<comment type="caution">
    <text evidence="2">The sequence shown here is derived from an EMBL/GenBank/DDBJ whole genome shotgun (WGS) entry which is preliminary data.</text>
</comment>
<organism evidence="2 3">
    <name type="scientific">Hymenobacter gummosus</name>
    <dbReference type="NCBI Taxonomy" id="1776032"/>
    <lineage>
        <taxon>Bacteria</taxon>
        <taxon>Pseudomonadati</taxon>
        <taxon>Bacteroidota</taxon>
        <taxon>Cytophagia</taxon>
        <taxon>Cytophagales</taxon>
        <taxon>Hymenobacteraceae</taxon>
        <taxon>Hymenobacter</taxon>
    </lineage>
</organism>
<evidence type="ECO:0008006" key="4">
    <source>
        <dbReference type="Google" id="ProtNLM"/>
    </source>
</evidence>
<accession>A0A3S0HK91</accession>
<sequence>MKYWIIVFASLLLTIQDAVSQSASTSSYKNLATKKFFSGSSSKKPDGIGFSYFIDGKRVDKITYDSFQSSRRNIDNCCPCILQMYNSDGRLVNEGVRCTDAPVGWWKTYHPNGKLKESGQYKENDSGNWDNLCERGYCSVKVGRWTYFDEQGNQLYVEDWKDGAFVKQLPEQPRMEIWGVDFLLRGQNAEKQPVTLGDISQINILPKYKNKARAELTIKIRIEAIGYPKFLAECKLDEFKNIDAQKLFLASGIAIDKNPQFILEVFSGKQNINRAYLRIAK</sequence>
<evidence type="ECO:0000313" key="3">
    <source>
        <dbReference type="Proteomes" id="UP000282184"/>
    </source>
</evidence>
<proteinExistence type="predicted"/>
<dbReference type="OrthoDB" id="9812355at2"/>
<dbReference type="RefSeq" id="WP_126695473.1">
    <property type="nucleotide sequence ID" value="NZ_RXOF01000016.1"/>
</dbReference>
<gene>
    <name evidence="2" type="ORF">EJV47_22555</name>
</gene>
<name>A0A3S0HK91_9BACT</name>
<protein>
    <recommendedName>
        <fullName evidence="4">Toxin-antitoxin system YwqK family antitoxin</fullName>
    </recommendedName>
</protein>
<evidence type="ECO:0000313" key="2">
    <source>
        <dbReference type="EMBL" id="RTQ46309.1"/>
    </source>
</evidence>
<dbReference type="Gene3D" id="3.90.930.1">
    <property type="match status" value="1"/>
</dbReference>
<evidence type="ECO:0000256" key="1">
    <source>
        <dbReference type="SAM" id="SignalP"/>
    </source>
</evidence>
<keyword evidence="3" id="KW-1185">Reference proteome</keyword>
<dbReference type="SUPFAM" id="SSF82185">
    <property type="entry name" value="Histone H3 K4-specific methyltransferase SET7/9 N-terminal domain"/>
    <property type="match status" value="1"/>
</dbReference>
<dbReference type="AlphaFoldDB" id="A0A3S0HK91"/>
<keyword evidence="1" id="KW-0732">Signal</keyword>